<evidence type="ECO:0000313" key="3">
    <source>
        <dbReference type="Proteomes" id="UP001589854"/>
    </source>
</evidence>
<dbReference type="InterPro" id="IPR017195">
    <property type="entry name" value="ABC_thiamin-permease_prd"/>
</dbReference>
<keyword evidence="1" id="KW-0472">Membrane</keyword>
<dbReference type="EMBL" id="JBHLVO010000011">
    <property type="protein sequence ID" value="MFC0272643.1"/>
    <property type="molecule type" value="Genomic_DNA"/>
</dbReference>
<dbReference type="RefSeq" id="WP_378935161.1">
    <property type="nucleotide sequence ID" value="NZ_JBHLVO010000011.1"/>
</dbReference>
<reference evidence="2 3" key="1">
    <citation type="submission" date="2024-09" db="EMBL/GenBank/DDBJ databases">
        <authorList>
            <person name="Sun Q."/>
            <person name="Mori K."/>
        </authorList>
    </citation>
    <scope>NUCLEOTIDE SEQUENCE [LARGE SCALE GENOMIC DNA]</scope>
    <source>
        <strain evidence="2 3">CCM 7228</strain>
    </source>
</reference>
<feature type="transmembrane region" description="Helical" evidence="1">
    <location>
        <begin position="12"/>
        <end position="32"/>
    </location>
</feature>
<sequence>MKNSKSLNLREIVVIASISVVFGILYLAWIFFGQFIQGVFGPIGFGLITGFWIMAPIVCAYIIRKPGVALIAEMIAAGTEILVGSVSAGAVLILGFTQGLGAELALALFLYRSYRLPNLMLAGMFGIVANFITIYYLYGYSQYSSFIIGLMIVSMLISGALLAGWGSKRIADALCRTGVLDNFALGKIYRQQKVDHDELSRHL</sequence>
<keyword evidence="3" id="KW-1185">Reference proteome</keyword>
<dbReference type="PIRSF" id="PIRSF037394">
    <property type="entry name" value="ABC_thiamine-permease_YkoE_prd"/>
    <property type="match status" value="1"/>
</dbReference>
<keyword evidence="1" id="KW-0812">Transmembrane</keyword>
<protein>
    <submittedName>
        <fullName evidence="2">ECF transporter S component</fullName>
    </submittedName>
</protein>
<dbReference type="Proteomes" id="UP001589854">
    <property type="component" value="Unassembled WGS sequence"/>
</dbReference>
<name>A0ABV6GG32_9BACI</name>
<feature type="transmembrane region" description="Helical" evidence="1">
    <location>
        <begin position="116"/>
        <end position="138"/>
    </location>
</feature>
<proteinExistence type="predicted"/>
<organism evidence="2 3">
    <name type="scientific">Metabacillus herbersteinensis</name>
    <dbReference type="NCBI Taxonomy" id="283816"/>
    <lineage>
        <taxon>Bacteria</taxon>
        <taxon>Bacillati</taxon>
        <taxon>Bacillota</taxon>
        <taxon>Bacilli</taxon>
        <taxon>Bacillales</taxon>
        <taxon>Bacillaceae</taxon>
        <taxon>Metabacillus</taxon>
    </lineage>
</organism>
<feature type="transmembrane region" description="Helical" evidence="1">
    <location>
        <begin position="145"/>
        <end position="166"/>
    </location>
</feature>
<feature type="transmembrane region" description="Helical" evidence="1">
    <location>
        <begin position="38"/>
        <end position="63"/>
    </location>
</feature>
<comment type="caution">
    <text evidence="2">The sequence shown here is derived from an EMBL/GenBank/DDBJ whole genome shotgun (WGS) entry which is preliminary data.</text>
</comment>
<gene>
    <name evidence="2" type="ORF">ACFFIX_14500</name>
</gene>
<accession>A0ABV6GG32</accession>
<dbReference type="Pfam" id="PF09819">
    <property type="entry name" value="ABC_cobalt"/>
    <property type="match status" value="1"/>
</dbReference>
<keyword evidence="1" id="KW-1133">Transmembrane helix</keyword>
<evidence type="ECO:0000256" key="1">
    <source>
        <dbReference type="SAM" id="Phobius"/>
    </source>
</evidence>
<evidence type="ECO:0000313" key="2">
    <source>
        <dbReference type="EMBL" id="MFC0272643.1"/>
    </source>
</evidence>